<keyword evidence="2" id="KW-0677">Repeat</keyword>
<name>A0ABR3GHG9_9PEZI</name>
<feature type="region of interest" description="Disordered" evidence="4">
    <location>
        <begin position="418"/>
        <end position="446"/>
    </location>
</feature>
<dbReference type="SUPFAM" id="SSF50978">
    <property type="entry name" value="WD40 repeat-like"/>
    <property type="match status" value="1"/>
</dbReference>
<feature type="compositionally biased region" description="Basic residues" evidence="4">
    <location>
        <begin position="1"/>
        <end position="10"/>
    </location>
</feature>
<feature type="compositionally biased region" description="Low complexity" evidence="4">
    <location>
        <begin position="232"/>
        <end position="243"/>
    </location>
</feature>
<evidence type="ECO:0000256" key="2">
    <source>
        <dbReference type="ARBA" id="ARBA00022737"/>
    </source>
</evidence>
<dbReference type="PROSITE" id="PS50082">
    <property type="entry name" value="WD_REPEATS_2"/>
    <property type="match status" value="1"/>
</dbReference>
<feature type="compositionally biased region" description="Polar residues" evidence="4">
    <location>
        <begin position="150"/>
        <end position="176"/>
    </location>
</feature>
<feature type="region of interest" description="Disordered" evidence="4">
    <location>
        <begin position="552"/>
        <end position="573"/>
    </location>
</feature>
<feature type="compositionally biased region" description="Gly residues" evidence="4">
    <location>
        <begin position="105"/>
        <end position="116"/>
    </location>
</feature>
<dbReference type="SMART" id="SM00320">
    <property type="entry name" value="WD40"/>
    <property type="match status" value="4"/>
</dbReference>
<dbReference type="Gene3D" id="2.130.10.10">
    <property type="entry name" value="YVTN repeat-like/Quinoprotein amine dehydrogenase"/>
    <property type="match status" value="1"/>
</dbReference>
<reference evidence="5 6" key="1">
    <citation type="submission" date="2024-02" db="EMBL/GenBank/DDBJ databases">
        <title>Discinaceae phylogenomics.</title>
        <authorList>
            <person name="Dirks A.C."/>
            <person name="James T.Y."/>
        </authorList>
    </citation>
    <scope>NUCLEOTIDE SEQUENCE [LARGE SCALE GENOMIC DNA]</scope>
    <source>
        <strain evidence="5 6">ACD0624</strain>
    </source>
</reference>
<feature type="region of interest" description="Disordered" evidence="4">
    <location>
        <begin position="659"/>
        <end position="678"/>
    </location>
</feature>
<keyword evidence="1 3" id="KW-0853">WD repeat</keyword>
<dbReference type="InterPro" id="IPR001680">
    <property type="entry name" value="WD40_rpt"/>
</dbReference>
<feature type="compositionally biased region" description="Low complexity" evidence="4">
    <location>
        <begin position="260"/>
        <end position="284"/>
    </location>
</feature>
<dbReference type="PANTHER" id="PTHR19919">
    <property type="entry name" value="WD REPEAT CONTAINING PROTEIN"/>
    <property type="match status" value="1"/>
</dbReference>
<evidence type="ECO:0000256" key="4">
    <source>
        <dbReference type="SAM" id="MobiDB-lite"/>
    </source>
</evidence>
<dbReference type="InterPro" id="IPR015943">
    <property type="entry name" value="WD40/YVTN_repeat-like_dom_sf"/>
</dbReference>
<organism evidence="5 6">
    <name type="scientific">Discina gigas</name>
    <dbReference type="NCBI Taxonomy" id="1032678"/>
    <lineage>
        <taxon>Eukaryota</taxon>
        <taxon>Fungi</taxon>
        <taxon>Dikarya</taxon>
        <taxon>Ascomycota</taxon>
        <taxon>Pezizomycotina</taxon>
        <taxon>Pezizomycetes</taxon>
        <taxon>Pezizales</taxon>
        <taxon>Discinaceae</taxon>
        <taxon>Discina</taxon>
    </lineage>
</organism>
<dbReference type="PROSITE" id="PS50294">
    <property type="entry name" value="WD_REPEATS_REGION"/>
    <property type="match status" value="1"/>
</dbReference>
<comment type="caution">
    <text evidence="5">The sequence shown here is derived from an EMBL/GenBank/DDBJ whole genome shotgun (WGS) entry which is preliminary data.</text>
</comment>
<dbReference type="EMBL" id="JBBBZM010000073">
    <property type="protein sequence ID" value="KAL0635288.1"/>
    <property type="molecule type" value="Genomic_DNA"/>
</dbReference>
<evidence type="ECO:0000256" key="3">
    <source>
        <dbReference type="PROSITE-ProRule" id="PRU00221"/>
    </source>
</evidence>
<dbReference type="Proteomes" id="UP001447188">
    <property type="component" value="Unassembled WGS sequence"/>
</dbReference>
<evidence type="ECO:0000256" key="1">
    <source>
        <dbReference type="ARBA" id="ARBA00022574"/>
    </source>
</evidence>
<feature type="compositionally biased region" description="Low complexity" evidence="4">
    <location>
        <begin position="180"/>
        <end position="218"/>
    </location>
</feature>
<dbReference type="Pfam" id="PF00400">
    <property type="entry name" value="WD40"/>
    <property type="match status" value="2"/>
</dbReference>
<evidence type="ECO:0000313" key="5">
    <source>
        <dbReference type="EMBL" id="KAL0635288.1"/>
    </source>
</evidence>
<accession>A0ABR3GHG9</accession>
<dbReference type="InterPro" id="IPR045159">
    <property type="entry name" value="DCAF7-like"/>
</dbReference>
<feature type="compositionally biased region" description="Low complexity" evidence="4">
    <location>
        <begin position="418"/>
        <end position="435"/>
    </location>
</feature>
<keyword evidence="6" id="KW-1185">Reference proteome</keyword>
<gene>
    <name evidence="5" type="ORF">Q9L58_005775</name>
</gene>
<feature type="region of interest" description="Disordered" evidence="4">
    <location>
        <begin position="40"/>
        <end position="71"/>
    </location>
</feature>
<feature type="repeat" description="WD" evidence="3">
    <location>
        <begin position="618"/>
        <end position="652"/>
    </location>
</feature>
<feature type="region of interest" description="Disordered" evidence="4">
    <location>
        <begin position="105"/>
        <end position="296"/>
    </location>
</feature>
<sequence>MPLHGLHHRSLSNPSPPDAPAPASASSLIHAAQALAGIGAPRSSAGHLQPQLRGAGPDPALPGPLRVQTSSSNLLPASSAAGITPIHSGSTISAGAFSATSSIGGGGGGSGGGGSAGFSSGPPPSLDKHHPPLPLSLQTQQPPPPLKKNLTFNSQSDIYQSPSDYRPSDPQQSQYQAYHGGSSSSNTGSRSTATAPTTTSSSPSSSSTATITAAVTVAPHRRDTTGALSQHSTKYSPASSSSDASRKYTHPGALTPTYPSSSQHSASHSHSSGAQHLGMGLSGMTSGGGGSGRDREDVVGGIGAVGNGKWMSPYALYALDWCKWPVSNGGYGRVAMCSYAEDSHNYIQILDTRPTPITSSHGETSPSTTPSLEFTKLAEASHTYPITRILWEPASTSKPLTDLIATSGDHLRLWSMPNAPSSASSSAATPARSNSITRPATFRDPPAQKLTPLALLSNSKSTDFTAPLTSLDWNPISPSLIITSSIDTTCTIWDIPTLTAKTQLIAHDKEVYDVRFMSGSVDVFASCGADGSVRMFDLRSLEHSTIIYEPGVGKGGAGGEGSEKDGGSPVGGVGVSPPPLLRLAASPHDTHLIATFSQDSNIIRILDVRQPGQALIELKGHTSAVNCVEWNPTRRGIIAGGADDSHVLIWDLINNASGPASTTPGGTNGAGGLGQPNQERIPVASWRCDYEVNNISWGPSMGSSGEWLGVLGGRGIWGVKV</sequence>
<protein>
    <submittedName>
        <fullName evidence="5">Uncharacterized protein</fullName>
    </submittedName>
</protein>
<evidence type="ECO:0000313" key="6">
    <source>
        <dbReference type="Proteomes" id="UP001447188"/>
    </source>
</evidence>
<feature type="region of interest" description="Disordered" evidence="4">
    <location>
        <begin position="1"/>
        <end position="27"/>
    </location>
</feature>
<feature type="compositionally biased region" description="Low complexity" evidence="4">
    <location>
        <begin position="52"/>
        <end position="71"/>
    </location>
</feature>
<dbReference type="InterPro" id="IPR019775">
    <property type="entry name" value="WD40_repeat_CS"/>
</dbReference>
<dbReference type="InterPro" id="IPR036322">
    <property type="entry name" value="WD40_repeat_dom_sf"/>
</dbReference>
<dbReference type="PROSITE" id="PS00678">
    <property type="entry name" value="WD_REPEATS_1"/>
    <property type="match status" value="2"/>
</dbReference>
<proteinExistence type="predicted"/>